<feature type="transmembrane region" description="Helical" evidence="1">
    <location>
        <begin position="307"/>
        <end position="326"/>
    </location>
</feature>
<feature type="transmembrane region" description="Helical" evidence="1">
    <location>
        <begin position="556"/>
        <end position="583"/>
    </location>
</feature>
<sequence>MSSFDVTAILKANVSNFTGGIKEAQSVFEGFKSRTNRTFESVASGFGTAGTAMSATFTAPTVAGITSVIKSYASLEQAVGGVRTLFANKMGDASQEVINNANRAFQTAGVSATKYMEQVSSFSATLLQGLAGDTASAAKYGDKAIIDMADNANKMGTSITDIQNAYQGFAKDNFTMLDNLKLGYGGTQEEMARLVNESGVMGASFKATANNVKDIPFHKLIDAIHETQKRLGITGATAEEAASTVSGSFEAMKAAGQNLVSGLGDNEANIRELMSNMGLTIRNFASNIKRVLINIWNNLPMAEWQKWIALITVSAGPVMLAISGIMKTVGAMKSVFAGLSVLSNPFALIVVSLGALVLAFKYAYNHSETFRKIVDATVNTVSTLFGKLKSAVQPVIDVIGNLFSKFNIGAFAPLIGAIGLVVVAFTKLKNMKISSPEIKPPNIANVFKPLTDFVKGIGNSIKNVLTGIGQAISTAFQGIGTGLATMFRGIALVNPATMLAFAAAVLAVGAAITLILTQSDGLTALFNGIGTVITSVGTAIATVISSISTLAPVITAFGTALATVISSISTGIATVITAVTPIIQILADAFVKVAPIIANAIVQIIQALAPFMPSITQLATVVAGVISQIVGAFNTLVGQIVPILEQVKGIVQAFGDVLSKVFSGASDVIKSFGDAVSSILDSLAGVFDSIGNAALNAGQGFKALAEGVVMITNTGLADLTASLAATATGLGAIALQGPGLATAGQAMSMLGTGMMMFGQASTIVQATLTALPTLLTAFTTALTNLPNILTTTVTAMTTFGANIQTALTGLTGLGSIVTQFNAMLMTIAPATMLAGVGLASFNAQANSANSALVSLGASANIAQTSVVALGIGIQSAMANATASIANAGSQMAATVQYAGTQMTVIMQAAMNQVKSAITNGMNSSLQVVRNDMTQMVEIFRTAGQNMVTEWDNVGRKLVEKSNETVNNIRNALNNISNINLYNHGLAVMQSFAQGLDAEWRRIQSSVSSMAQWIKEHKGPISYDRRLLIDNGIAIMQSLHRGISTGFVEVQNLVLGIAGNISDALNAAINTEMSLAGLEARTTSGISVAHTPQSVNHSINNTASNRDLINKIDELITETKNGKFVYLDGQKVGNTVDRRLGQNTQIRSRTSWH</sequence>
<name>A0A8S5MZT0_9CAUD</name>
<feature type="transmembrane region" description="Helical" evidence="1">
    <location>
        <begin position="406"/>
        <end position="425"/>
    </location>
</feature>
<proteinExistence type="predicted"/>
<feature type="transmembrane region" description="Helical" evidence="1">
    <location>
        <begin position="589"/>
        <end position="611"/>
    </location>
</feature>
<keyword evidence="1" id="KW-0812">Transmembrane</keyword>
<feature type="transmembrane region" description="Helical" evidence="1">
    <location>
        <begin position="346"/>
        <end position="364"/>
    </location>
</feature>
<feature type="transmembrane region" description="Helical" evidence="1">
    <location>
        <begin position="522"/>
        <end position="544"/>
    </location>
</feature>
<reference evidence="2" key="1">
    <citation type="journal article" date="2021" name="Proc. Natl. Acad. Sci. U.S.A.">
        <title>A Catalog of Tens of Thousands of Viruses from Human Metagenomes Reveals Hidden Associations with Chronic Diseases.</title>
        <authorList>
            <person name="Tisza M.J."/>
            <person name="Buck C.B."/>
        </authorList>
    </citation>
    <scope>NUCLEOTIDE SEQUENCE</scope>
    <source>
        <strain evidence="2">Ct8eQ1</strain>
    </source>
</reference>
<evidence type="ECO:0000256" key="1">
    <source>
        <dbReference type="SAM" id="Phobius"/>
    </source>
</evidence>
<keyword evidence="1" id="KW-0472">Membrane</keyword>
<organism evidence="2">
    <name type="scientific">Siphoviridae sp. ct8eQ1</name>
    <dbReference type="NCBI Taxonomy" id="2826171"/>
    <lineage>
        <taxon>Viruses</taxon>
        <taxon>Duplodnaviria</taxon>
        <taxon>Heunggongvirae</taxon>
        <taxon>Uroviricota</taxon>
        <taxon>Caudoviricetes</taxon>
    </lineage>
</organism>
<keyword evidence="1" id="KW-1133">Transmembrane helix</keyword>
<feature type="transmembrane region" description="Helical" evidence="1">
    <location>
        <begin position="618"/>
        <end position="637"/>
    </location>
</feature>
<evidence type="ECO:0000313" key="2">
    <source>
        <dbReference type="EMBL" id="DAD87708.1"/>
    </source>
</evidence>
<dbReference type="EMBL" id="BK015025">
    <property type="protein sequence ID" value="DAD87708.1"/>
    <property type="molecule type" value="Genomic_DNA"/>
</dbReference>
<feature type="transmembrane region" description="Helical" evidence="1">
    <location>
        <begin position="496"/>
        <end position="516"/>
    </location>
</feature>
<accession>A0A8S5MZT0</accession>
<protein>
    <submittedName>
        <fullName evidence="2">Tail tape measure protein</fullName>
    </submittedName>
</protein>